<evidence type="ECO:0000256" key="6">
    <source>
        <dbReference type="ARBA" id="ARBA00023136"/>
    </source>
</evidence>
<keyword evidence="2 7" id="KW-0812">Transmembrane</keyword>
<evidence type="ECO:0000256" key="2">
    <source>
        <dbReference type="ARBA" id="ARBA00022692"/>
    </source>
</evidence>
<evidence type="ECO:0000259" key="8">
    <source>
        <dbReference type="PROSITE" id="PS50893"/>
    </source>
</evidence>
<dbReference type="PANTHER" id="PTHR24221:SF261">
    <property type="entry name" value="GLUTATHIONE_L-CYSTEINE TRANSPORT SYSTEM ATP-BINDING_PERMEASE PROTEIN CYDD"/>
    <property type="match status" value="1"/>
</dbReference>
<feature type="transmembrane region" description="Helical" evidence="7">
    <location>
        <begin position="254"/>
        <end position="283"/>
    </location>
</feature>
<dbReference type="PROSITE" id="PS50893">
    <property type="entry name" value="ABC_TRANSPORTER_2"/>
    <property type="match status" value="1"/>
</dbReference>
<dbReference type="SMART" id="SM00382">
    <property type="entry name" value="AAA"/>
    <property type="match status" value="1"/>
</dbReference>
<dbReference type="GO" id="GO:0140359">
    <property type="term" value="F:ABC-type transporter activity"/>
    <property type="evidence" value="ECO:0007669"/>
    <property type="project" value="InterPro"/>
</dbReference>
<proteinExistence type="predicted"/>
<keyword evidence="6 7" id="KW-0472">Membrane</keyword>
<dbReference type="EMBL" id="QDDL01000002">
    <property type="protein sequence ID" value="PVZ70384.1"/>
    <property type="molecule type" value="Genomic_DNA"/>
</dbReference>
<dbReference type="InterPro" id="IPR011527">
    <property type="entry name" value="ABC1_TM_dom"/>
</dbReference>
<dbReference type="GO" id="GO:0005524">
    <property type="term" value="F:ATP binding"/>
    <property type="evidence" value="ECO:0007669"/>
    <property type="project" value="UniProtKB-KW"/>
</dbReference>
<feature type="transmembrane region" description="Helical" evidence="7">
    <location>
        <begin position="33"/>
        <end position="55"/>
    </location>
</feature>
<evidence type="ECO:0000313" key="10">
    <source>
        <dbReference type="EMBL" id="PVZ70384.1"/>
    </source>
</evidence>
<dbReference type="InterPro" id="IPR036640">
    <property type="entry name" value="ABC1_TM_sf"/>
</dbReference>
<dbReference type="Pfam" id="PF00664">
    <property type="entry name" value="ABC_membrane"/>
    <property type="match status" value="1"/>
</dbReference>
<dbReference type="InterPro" id="IPR039421">
    <property type="entry name" value="Type_1_exporter"/>
</dbReference>
<feature type="transmembrane region" description="Helical" evidence="7">
    <location>
        <begin position="145"/>
        <end position="166"/>
    </location>
</feature>
<dbReference type="NCBIfam" id="TIGR02857">
    <property type="entry name" value="CydD"/>
    <property type="match status" value="1"/>
</dbReference>
<feature type="transmembrane region" description="Helical" evidence="7">
    <location>
        <begin position="75"/>
        <end position="94"/>
    </location>
</feature>
<sequence length="596" mass="65042">MIRSVMDIRQPPAADRRRMLMRWLKGQGKSTRFLRYSVIAGSFAGISLIIQAWILSGLLADVIDGQLRQPPWAELTGLLGLYLFRGACQWVMLVSGQKASAEVRAGLRRQLYLKIAQLGPSWLANHHSGAIAVRLMEQVDALDGFFARFLPQQMIAAVLPLVIMAVVFPHDWIGGLIFLVTAPLLVLFLILTGMGAESAQKKQMTALIRMGGHFLDRLQGLSLLRRFNQTDAALKQVGKVAEDFRTHTMSVLRVAFLSTAVLEFFAAISVALTAVYVGFSLLGYLDWGPAGTMDFRSGLFLLMLAPDFYAPLRQLATHYHDRSAAMGAADDITELLAETSPGLAIEQLTAEETGKEVPVEDQQFFSTPPLITFKNVDFGYGDSMVLNQLNLQLQPGEIIAIGAPSGAGKTSLIRLLLGFSQPTSGEILVNDQALSSLGETSRSRLFGWLGQAPVLFHGSLASNLLLANPQADQSQLWQALEQAGAAEFVKKMPQQLDTPLGENNQGISGGQARRIALARVCLHNAPVLLLDEPTAGLDNKNRDLLLAQLKQYASQRSVILVSHDKAVLDWADRHIELSEIQKTPGSQEEQSVGGSE</sequence>
<dbReference type="Gene3D" id="3.40.50.300">
    <property type="entry name" value="P-loop containing nucleotide triphosphate hydrolases"/>
    <property type="match status" value="1"/>
</dbReference>
<dbReference type="InterPro" id="IPR003439">
    <property type="entry name" value="ABC_transporter-like_ATP-bd"/>
</dbReference>
<keyword evidence="4" id="KW-0067">ATP-binding</keyword>
<dbReference type="Gene3D" id="1.20.1560.10">
    <property type="entry name" value="ABC transporter type 1, transmembrane domain"/>
    <property type="match status" value="1"/>
</dbReference>
<reference evidence="10 11" key="1">
    <citation type="submission" date="2018-04" db="EMBL/GenBank/DDBJ databases">
        <title>Thalassorhabdus spongiae gen. nov., sp. nov., isolated from a marine sponge in South-West Iceland.</title>
        <authorList>
            <person name="Knobloch S."/>
            <person name="Daussin A."/>
            <person name="Johannsson R."/>
            <person name="Marteinsson V.T."/>
        </authorList>
    </citation>
    <scope>NUCLEOTIDE SEQUENCE [LARGE SCALE GENOMIC DNA]</scope>
    <source>
        <strain evidence="10 11">Hp12</strain>
    </source>
</reference>
<dbReference type="SUPFAM" id="SSF90123">
    <property type="entry name" value="ABC transporter transmembrane region"/>
    <property type="match status" value="1"/>
</dbReference>
<evidence type="ECO:0000256" key="4">
    <source>
        <dbReference type="ARBA" id="ARBA00022840"/>
    </source>
</evidence>
<evidence type="ECO:0000259" key="9">
    <source>
        <dbReference type="PROSITE" id="PS50929"/>
    </source>
</evidence>
<dbReference type="GO" id="GO:0034040">
    <property type="term" value="F:ATPase-coupled lipid transmembrane transporter activity"/>
    <property type="evidence" value="ECO:0007669"/>
    <property type="project" value="TreeGrafter"/>
</dbReference>
<dbReference type="InterPro" id="IPR027417">
    <property type="entry name" value="P-loop_NTPase"/>
</dbReference>
<dbReference type="GO" id="GO:0016887">
    <property type="term" value="F:ATP hydrolysis activity"/>
    <property type="evidence" value="ECO:0007669"/>
    <property type="project" value="InterPro"/>
</dbReference>
<feature type="domain" description="ABC transmembrane type-1" evidence="9">
    <location>
        <begin position="37"/>
        <end position="324"/>
    </location>
</feature>
<feature type="transmembrane region" description="Helical" evidence="7">
    <location>
        <begin position="172"/>
        <end position="194"/>
    </location>
</feature>
<dbReference type="GO" id="GO:0005886">
    <property type="term" value="C:plasma membrane"/>
    <property type="evidence" value="ECO:0007669"/>
    <property type="project" value="UniProtKB-SubCell"/>
</dbReference>
<keyword evidence="11" id="KW-1185">Reference proteome</keyword>
<keyword evidence="3" id="KW-0547">Nucleotide-binding</keyword>
<accession>A0A2V1GZL0</accession>
<dbReference type="InterPro" id="IPR003593">
    <property type="entry name" value="AAA+_ATPase"/>
</dbReference>
<keyword evidence="5 7" id="KW-1133">Transmembrane helix</keyword>
<evidence type="ECO:0000256" key="1">
    <source>
        <dbReference type="ARBA" id="ARBA00004651"/>
    </source>
</evidence>
<dbReference type="AlphaFoldDB" id="A0A2V1GZL0"/>
<dbReference type="Pfam" id="PF00005">
    <property type="entry name" value="ABC_tran"/>
    <property type="match status" value="1"/>
</dbReference>
<dbReference type="InterPro" id="IPR014216">
    <property type="entry name" value="ABC_transptr_CydD"/>
</dbReference>
<dbReference type="SUPFAM" id="SSF52540">
    <property type="entry name" value="P-loop containing nucleoside triphosphate hydrolases"/>
    <property type="match status" value="1"/>
</dbReference>
<name>A0A2V1GZL0_9GAMM</name>
<dbReference type="GO" id="GO:0042883">
    <property type="term" value="P:cysteine transport"/>
    <property type="evidence" value="ECO:0007669"/>
    <property type="project" value="InterPro"/>
</dbReference>
<evidence type="ECO:0000313" key="11">
    <source>
        <dbReference type="Proteomes" id="UP000244906"/>
    </source>
</evidence>
<evidence type="ECO:0000256" key="5">
    <source>
        <dbReference type="ARBA" id="ARBA00022989"/>
    </source>
</evidence>
<evidence type="ECO:0000256" key="7">
    <source>
        <dbReference type="SAM" id="Phobius"/>
    </source>
</evidence>
<comment type="subcellular location">
    <subcellularLocation>
        <location evidence="1">Cell membrane</location>
        <topology evidence="1">Multi-pass membrane protein</topology>
    </subcellularLocation>
</comment>
<feature type="domain" description="ABC transporter" evidence="8">
    <location>
        <begin position="371"/>
        <end position="593"/>
    </location>
</feature>
<dbReference type="Proteomes" id="UP000244906">
    <property type="component" value="Unassembled WGS sequence"/>
</dbReference>
<comment type="caution">
    <text evidence="10">The sequence shown here is derived from an EMBL/GenBank/DDBJ whole genome shotgun (WGS) entry which is preliminary data.</text>
</comment>
<dbReference type="PANTHER" id="PTHR24221">
    <property type="entry name" value="ATP-BINDING CASSETTE SUB-FAMILY B"/>
    <property type="match status" value="1"/>
</dbReference>
<dbReference type="PROSITE" id="PS50929">
    <property type="entry name" value="ABC_TM1F"/>
    <property type="match status" value="1"/>
</dbReference>
<dbReference type="CDD" id="cd18584">
    <property type="entry name" value="ABC_6TM_AarD_CydD"/>
    <property type="match status" value="1"/>
</dbReference>
<gene>
    <name evidence="10" type="primary">cydD</name>
    <name evidence="10" type="ORF">DC094_07260</name>
</gene>
<evidence type="ECO:0000256" key="3">
    <source>
        <dbReference type="ARBA" id="ARBA00022741"/>
    </source>
</evidence>
<organism evidence="10 11">
    <name type="scientific">Pelagibaculum spongiae</name>
    <dbReference type="NCBI Taxonomy" id="2080658"/>
    <lineage>
        <taxon>Bacteria</taxon>
        <taxon>Pseudomonadati</taxon>
        <taxon>Pseudomonadota</taxon>
        <taxon>Gammaproteobacteria</taxon>
        <taxon>Oceanospirillales</taxon>
        <taxon>Pelagibaculum</taxon>
    </lineage>
</organism>
<protein>
    <submittedName>
        <fullName evidence="10">Thiol reductant ABC exporter subunit CydD</fullName>
    </submittedName>
</protein>